<organism evidence="2 3">
    <name type="scientific">Salix dunnii</name>
    <dbReference type="NCBI Taxonomy" id="1413687"/>
    <lineage>
        <taxon>Eukaryota</taxon>
        <taxon>Viridiplantae</taxon>
        <taxon>Streptophyta</taxon>
        <taxon>Embryophyta</taxon>
        <taxon>Tracheophyta</taxon>
        <taxon>Spermatophyta</taxon>
        <taxon>Magnoliopsida</taxon>
        <taxon>eudicotyledons</taxon>
        <taxon>Gunneridae</taxon>
        <taxon>Pentapetalae</taxon>
        <taxon>rosids</taxon>
        <taxon>fabids</taxon>
        <taxon>Malpighiales</taxon>
        <taxon>Salicaceae</taxon>
        <taxon>Saliceae</taxon>
        <taxon>Salix</taxon>
    </lineage>
</organism>
<sequence>MKRNCTCYLKTTVVRVKPVKRANRNRRVTANLYDILSFSFADDSVSPAIPSRDNSVSDHGHSWCGGWGYEFECGSYALTLDAYKKVAESLSNSNLSTMKDLFSFLSSLIHESNESLTFKATLNNFKPFANIMCAWTRDDIECVQKAMIKVLAAVSGKTNWVTRHALKGFMCNTTSHNFLITAFNTWEGSWQLVAWWFRRDAILTPSVLNSALVPCRVSEHLKQDPAVPLELIVLPSNGTIADLKTKLSVHGSDPIKEIRSQKRHTDGEGGGFQTQRKRQC</sequence>
<accession>A0A835MLW0</accession>
<dbReference type="PANTHER" id="PTHR46201">
    <property type="entry name" value="PHD FINGER PROTEIN MALE MEIOCYTE DEATH 1-RELATED"/>
    <property type="match status" value="1"/>
</dbReference>
<comment type="caution">
    <text evidence="2">The sequence shown here is derived from an EMBL/GenBank/DDBJ whole genome shotgun (WGS) entry which is preliminary data.</text>
</comment>
<dbReference type="PANTHER" id="PTHR46201:SF6">
    <property type="entry name" value="PHD FINGER PLANT-LIKE PROTEIN"/>
    <property type="match status" value="1"/>
</dbReference>
<evidence type="ECO:0000313" key="2">
    <source>
        <dbReference type="EMBL" id="KAF9670445.1"/>
    </source>
</evidence>
<keyword evidence="3" id="KW-1185">Reference proteome</keyword>
<feature type="compositionally biased region" description="Basic and acidic residues" evidence="1">
    <location>
        <begin position="254"/>
        <end position="267"/>
    </location>
</feature>
<dbReference type="AlphaFoldDB" id="A0A835MLW0"/>
<protein>
    <submittedName>
        <fullName evidence="2">Uncharacterized protein</fullName>
    </submittedName>
</protein>
<feature type="region of interest" description="Disordered" evidence="1">
    <location>
        <begin position="254"/>
        <end position="280"/>
    </location>
</feature>
<name>A0A835MLW0_9ROSI</name>
<dbReference type="EMBL" id="JADGMS010000013">
    <property type="protein sequence ID" value="KAF9670445.1"/>
    <property type="molecule type" value="Genomic_DNA"/>
</dbReference>
<gene>
    <name evidence="2" type="ORF">SADUNF_Sadunf13G0069700</name>
</gene>
<dbReference type="Proteomes" id="UP000657918">
    <property type="component" value="Unassembled WGS sequence"/>
</dbReference>
<proteinExistence type="predicted"/>
<evidence type="ECO:0000256" key="1">
    <source>
        <dbReference type="SAM" id="MobiDB-lite"/>
    </source>
</evidence>
<reference evidence="2 3" key="1">
    <citation type="submission" date="2020-10" db="EMBL/GenBank/DDBJ databases">
        <title>Plant Genome Project.</title>
        <authorList>
            <person name="Zhang R.-G."/>
        </authorList>
    </citation>
    <scope>NUCLEOTIDE SEQUENCE [LARGE SCALE GENOMIC DNA]</scope>
    <source>
        <strain evidence="2">FAFU-HL-1</strain>
        <tissue evidence="2">Leaf</tissue>
    </source>
</reference>
<evidence type="ECO:0000313" key="3">
    <source>
        <dbReference type="Proteomes" id="UP000657918"/>
    </source>
</evidence>